<feature type="compositionally biased region" description="Basic and acidic residues" evidence="1">
    <location>
        <begin position="86"/>
        <end position="118"/>
    </location>
</feature>
<evidence type="ECO:0000256" key="1">
    <source>
        <dbReference type="SAM" id="MobiDB-lite"/>
    </source>
</evidence>
<sequence>MPPRQPLSSRYTKSVDVKSKFQKARFKLPLSLAFSMTINKAQSQTFARVSLLLQVPLFTHGQLHGKPTSELEAVGVEWQGVQSGKSARDSKDKLGVLHEPAEAERSQNGGHEGRREMTTDLELSGPRPKISTAKPLLKEPVFTHEQLYVAFSSVPTLDSIHVKLNPRICKM</sequence>
<dbReference type="EMBL" id="CP092876">
    <property type="protein sequence ID" value="UYV76774.1"/>
    <property type="molecule type" value="Genomic_DNA"/>
</dbReference>
<name>A0ABY6L7L6_9ARAC</name>
<gene>
    <name evidence="2" type="ORF">LAZ67_14001991</name>
</gene>
<feature type="region of interest" description="Disordered" evidence="1">
    <location>
        <begin position="82"/>
        <end position="132"/>
    </location>
</feature>
<proteinExistence type="predicted"/>
<keyword evidence="3" id="KW-1185">Reference proteome</keyword>
<evidence type="ECO:0000313" key="2">
    <source>
        <dbReference type="EMBL" id="UYV76774.1"/>
    </source>
</evidence>
<reference evidence="2 3" key="1">
    <citation type="submission" date="2022-01" db="EMBL/GenBank/DDBJ databases">
        <title>A chromosomal length assembly of Cordylochernes scorpioides.</title>
        <authorList>
            <person name="Zeh D."/>
            <person name="Zeh J."/>
        </authorList>
    </citation>
    <scope>NUCLEOTIDE SEQUENCE [LARGE SCALE GENOMIC DNA]</scope>
    <source>
        <strain evidence="2">IN4F17</strain>
        <tissue evidence="2">Whole Body</tissue>
    </source>
</reference>
<evidence type="ECO:0000313" key="3">
    <source>
        <dbReference type="Proteomes" id="UP001235939"/>
    </source>
</evidence>
<protein>
    <submittedName>
        <fullName evidence="2">Uncharacterized protein</fullName>
    </submittedName>
</protein>
<dbReference type="Proteomes" id="UP001235939">
    <property type="component" value="Chromosome 14"/>
</dbReference>
<organism evidence="2 3">
    <name type="scientific">Cordylochernes scorpioides</name>
    <dbReference type="NCBI Taxonomy" id="51811"/>
    <lineage>
        <taxon>Eukaryota</taxon>
        <taxon>Metazoa</taxon>
        <taxon>Ecdysozoa</taxon>
        <taxon>Arthropoda</taxon>
        <taxon>Chelicerata</taxon>
        <taxon>Arachnida</taxon>
        <taxon>Pseudoscorpiones</taxon>
        <taxon>Cheliferoidea</taxon>
        <taxon>Chernetidae</taxon>
        <taxon>Cordylochernes</taxon>
    </lineage>
</organism>
<accession>A0ABY6L7L6</accession>